<feature type="transmembrane region" description="Helical" evidence="1">
    <location>
        <begin position="74"/>
        <end position="99"/>
    </location>
</feature>
<gene>
    <name evidence="2" type="ORF">g.14798</name>
</gene>
<evidence type="ECO:0000256" key="1">
    <source>
        <dbReference type="SAM" id="Phobius"/>
    </source>
</evidence>
<accession>A0A2S2PGI5</accession>
<sequence>MGIRWAPSSVAFRRHRHHHVADRAHARYSITITIIILSSLLLLSLLQYLYIHNAAAVDDTRLATRTERRRRTHVITYFIVNIIIYTFTSIIILYAIVLLGRGGFRFNSRPRNSSIVSLAITIKPKPQNA</sequence>
<keyword evidence="1" id="KW-1133">Transmembrane helix</keyword>
<organism evidence="2">
    <name type="scientific">Schizaphis graminum</name>
    <name type="common">Green bug aphid</name>
    <dbReference type="NCBI Taxonomy" id="13262"/>
    <lineage>
        <taxon>Eukaryota</taxon>
        <taxon>Metazoa</taxon>
        <taxon>Ecdysozoa</taxon>
        <taxon>Arthropoda</taxon>
        <taxon>Hexapoda</taxon>
        <taxon>Insecta</taxon>
        <taxon>Pterygota</taxon>
        <taxon>Neoptera</taxon>
        <taxon>Paraneoptera</taxon>
        <taxon>Hemiptera</taxon>
        <taxon>Sternorrhyncha</taxon>
        <taxon>Aphidomorpha</taxon>
        <taxon>Aphidoidea</taxon>
        <taxon>Aphididae</taxon>
        <taxon>Aphidini</taxon>
        <taxon>Schizaphis</taxon>
    </lineage>
</organism>
<reference evidence="2" key="1">
    <citation type="submission" date="2018-04" db="EMBL/GenBank/DDBJ databases">
        <title>Transcriptome of Schizaphis graminum biotype I.</title>
        <authorList>
            <person name="Scully E.D."/>
            <person name="Geib S.M."/>
            <person name="Palmer N.A."/>
            <person name="Koch K."/>
            <person name="Bradshaw J."/>
            <person name="Heng-Moss T."/>
            <person name="Sarath G."/>
        </authorList>
    </citation>
    <scope>NUCLEOTIDE SEQUENCE</scope>
</reference>
<name>A0A2S2PGI5_SCHGA</name>
<evidence type="ECO:0000313" key="2">
    <source>
        <dbReference type="EMBL" id="MBY28026.1"/>
    </source>
</evidence>
<dbReference type="EMBL" id="GGMR01015407">
    <property type="protein sequence ID" value="MBY28026.1"/>
    <property type="molecule type" value="Transcribed_RNA"/>
</dbReference>
<proteinExistence type="predicted"/>
<keyword evidence="1" id="KW-0472">Membrane</keyword>
<keyword evidence="1" id="KW-0812">Transmembrane</keyword>
<dbReference type="AlphaFoldDB" id="A0A2S2PGI5"/>
<feature type="transmembrane region" description="Helical" evidence="1">
    <location>
        <begin position="28"/>
        <end position="51"/>
    </location>
</feature>
<protein>
    <submittedName>
        <fullName evidence="2">Uncharacterized protein</fullName>
    </submittedName>
</protein>